<organism evidence="2 3">
    <name type="scientific">Epichloe festucae (strain Fl1)</name>
    <dbReference type="NCBI Taxonomy" id="877507"/>
    <lineage>
        <taxon>Eukaryota</taxon>
        <taxon>Fungi</taxon>
        <taxon>Dikarya</taxon>
        <taxon>Ascomycota</taxon>
        <taxon>Pezizomycotina</taxon>
        <taxon>Sordariomycetes</taxon>
        <taxon>Hypocreomycetidae</taxon>
        <taxon>Hypocreales</taxon>
        <taxon>Clavicipitaceae</taxon>
        <taxon>Epichloe</taxon>
    </lineage>
</organism>
<evidence type="ECO:0008006" key="4">
    <source>
        <dbReference type="Google" id="ProtNLM"/>
    </source>
</evidence>
<dbReference type="Proteomes" id="UP000594364">
    <property type="component" value="Chromosome 2"/>
</dbReference>
<feature type="compositionally biased region" description="Polar residues" evidence="1">
    <location>
        <begin position="673"/>
        <end position="685"/>
    </location>
</feature>
<dbReference type="InterPro" id="IPR011993">
    <property type="entry name" value="PH-like_dom_sf"/>
</dbReference>
<keyword evidence="3" id="KW-1185">Reference proteome</keyword>
<dbReference type="Gene3D" id="2.30.29.30">
    <property type="entry name" value="Pleckstrin-homology domain (PH domain)/Phosphotyrosine-binding domain (PTB)"/>
    <property type="match status" value="1"/>
</dbReference>
<dbReference type="PANTHER" id="PTHR38700:SF1">
    <property type="entry name" value="PH DOMAIN-CONTAINING PROTEIN"/>
    <property type="match status" value="1"/>
</dbReference>
<name>A0A7S9PU60_EPIFF</name>
<dbReference type="AlphaFoldDB" id="A0A7S9PU60"/>
<feature type="compositionally biased region" description="Pro residues" evidence="1">
    <location>
        <begin position="1016"/>
        <end position="1026"/>
    </location>
</feature>
<dbReference type="EMBL" id="CP031386">
    <property type="protein sequence ID" value="QPG96826.1"/>
    <property type="molecule type" value="Genomic_DNA"/>
</dbReference>
<evidence type="ECO:0000313" key="3">
    <source>
        <dbReference type="Proteomes" id="UP000594364"/>
    </source>
</evidence>
<accession>A0A7S9PU60</accession>
<feature type="compositionally biased region" description="Low complexity" evidence="1">
    <location>
        <begin position="864"/>
        <end position="883"/>
    </location>
</feature>
<reference evidence="2 3" key="1">
    <citation type="journal article" date="2018" name="PLoS Genet.">
        <title>Repeat elements organise 3D genome structure and mediate transcription in the filamentous fungus Epichloe festucae.</title>
        <authorList>
            <person name="Winter D.J."/>
            <person name="Ganley A.R.D."/>
            <person name="Young C.A."/>
            <person name="Liachko I."/>
            <person name="Schardl C.L."/>
            <person name="Dupont P.Y."/>
            <person name="Berry D."/>
            <person name="Ram A."/>
            <person name="Scott B."/>
            <person name="Cox M.P."/>
        </authorList>
    </citation>
    <scope>NUCLEOTIDE SEQUENCE [LARGE SCALE GENOMIC DNA]</scope>
    <source>
        <strain evidence="2 3">Fl1</strain>
    </source>
</reference>
<gene>
    <name evidence="2" type="ORF">C2857_005334</name>
</gene>
<feature type="compositionally biased region" description="Low complexity" evidence="1">
    <location>
        <begin position="56"/>
        <end position="77"/>
    </location>
</feature>
<dbReference type="SUPFAM" id="SSF54236">
    <property type="entry name" value="Ubiquitin-like"/>
    <property type="match status" value="1"/>
</dbReference>
<feature type="compositionally biased region" description="Low complexity" evidence="1">
    <location>
        <begin position="184"/>
        <end position="200"/>
    </location>
</feature>
<dbReference type="InterPro" id="IPR029071">
    <property type="entry name" value="Ubiquitin-like_domsf"/>
</dbReference>
<protein>
    <recommendedName>
        <fullName evidence="4">PH domain-containing protein</fullName>
    </recommendedName>
</protein>
<feature type="compositionally biased region" description="Pro residues" evidence="1">
    <location>
        <begin position="92"/>
        <end position="101"/>
    </location>
</feature>
<feature type="region of interest" description="Disordered" evidence="1">
    <location>
        <begin position="128"/>
        <end position="298"/>
    </location>
</feature>
<dbReference type="PANTHER" id="PTHR38700">
    <property type="entry name" value="YALI0E22418P"/>
    <property type="match status" value="1"/>
</dbReference>
<dbReference type="OrthoDB" id="43122at2759"/>
<feature type="region of interest" description="Disordered" evidence="1">
    <location>
        <begin position="664"/>
        <end position="702"/>
    </location>
</feature>
<sequence>MAHDAMARAFGPIDAVPPPPPHSFSRYRTLRGKSVSSPRDFDIFRDDGRSARNHYSSAGPTQSSSGSPPSRSKSVSSFRHVLRQHGGSVATPPVPPVPPLPRRTEVLCPKPINVAAQSKLKILENLKSPSFHPEHPPWKSLSGISRSVSRADAPKCRGAKNRAAGPGPGPGPGRPGPGSGAGSGAAPAAAAAAAAAAAGPSMTYKPHRGQGQGSHRSPIQQQDVLLDSPDSSQKIGAEKKVHAKGESGLNPEPEPEPEPASRPEPEPEPEPELAREPRVIISKQQSHSIQQQSPGISKCAGEQFAAEVARLEAETDRILAEQKKLDLARLQAQLVTPPKPKRQILEKLSFFSRGKRLTGTSSQPSTPSTVVSAIFSPTLSHYSRDSSLEEPLTPSNPSAKMAFIEPGGKGIVPQMDAPISAINGGERRVIVRCFSSTINLPVTADTSPMDILTAAADTTRHHLTPATCVIVECYFVLGLERRLRRYERIRDVMNSWDRDQQNSLLVMSCDTTQSDHDLEIESVPRTEEPPSGFCVQMYHSSKPGKWNKRWVTLLDNGQMYAAKSANAQPSDKESSVLCHLTDFDIYAPKESEMRRNLRPPKRFCYAIKSQQKTVVFPNGENFVHFFSTEDAQQAAFFYEKVHGWRSWYMVNRMIVLDKKEKSPQQVLDAAGNKHNSPSPKNSTARNGHGAGTKVSDRAAEAADEPLMDVNGFRMSKIIIEKTATQKLLPIRSKGSVRVKHAAAAPEIPKTVSEEEPEFSVGGLLGDTYEKRKQTEATLSTTGAKLCSSSRLVDGPFTETPSLLNGGITQSSLDSSGTSKKKHAEHAEHAEQEEKKDGPKSWFPSAAEHSARIRYMQQQQRRPMTADTPTSSSSTTTTAAAIASGVPRRDRHPTPLLNFTKDFPEPPRFHNPGVRQAPGQPLINLAMGGATRDSRDAAVRRNSGRHGLSPSNSGGGLAGAASPPPTQYPPPPPGKGPQRQRSKSSASQRRNFPFDAHKHHPVPPMPMRRPHLAEAPSRPPSRSPPEPLVNRAR</sequence>
<feature type="compositionally biased region" description="Low complexity" evidence="1">
    <location>
        <begin position="280"/>
        <end position="297"/>
    </location>
</feature>
<feature type="compositionally biased region" description="Basic and acidic residues" evidence="1">
    <location>
        <begin position="236"/>
        <end position="245"/>
    </location>
</feature>
<feature type="compositionally biased region" description="Polar residues" evidence="1">
    <location>
        <begin position="213"/>
        <end position="234"/>
    </location>
</feature>
<feature type="compositionally biased region" description="Basic and acidic residues" evidence="1">
    <location>
        <begin position="39"/>
        <end position="50"/>
    </location>
</feature>
<feature type="region of interest" description="Disordered" evidence="1">
    <location>
        <begin position="1"/>
        <end position="104"/>
    </location>
</feature>
<feature type="compositionally biased region" description="Polar residues" evidence="1">
    <location>
        <begin position="798"/>
        <end position="817"/>
    </location>
</feature>
<feature type="compositionally biased region" description="Pro residues" evidence="1">
    <location>
        <begin position="961"/>
        <end position="974"/>
    </location>
</feature>
<evidence type="ECO:0000313" key="2">
    <source>
        <dbReference type="EMBL" id="QPG96826.1"/>
    </source>
</evidence>
<proteinExistence type="predicted"/>
<feature type="compositionally biased region" description="Basic and acidic residues" evidence="1">
    <location>
        <begin position="824"/>
        <end position="838"/>
    </location>
</feature>
<feature type="compositionally biased region" description="Low complexity" evidence="1">
    <location>
        <begin position="975"/>
        <end position="989"/>
    </location>
</feature>
<feature type="region of interest" description="Disordered" evidence="1">
    <location>
        <begin position="797"/>
        <end position="843"/>
    </location>
</feature>
<evidence type="ECO:0000256" key="1">
    <source>
        <dbReference type="SAM" id="MobiDB-lite"/>
    </source>
</evidence>
<feature type="region of interest" description="Disordered" evidence="1">
    <location>
        <begin position="855"/>
        <end position="1032"/>
    </location>
</feature>